<dbReference type="PROSITE" id="PS51194">
    <property type="entry name" value="HELICASE_CTER"/>
    <property type="match status" value="1"/>
</dbReference>
<sequence length="943" mass="104058">MAPAAGSSSANGEGPSSKRKKGGPAPHLKSRSRNARKLKREAQDAEIIELEQGITAYSEASGSTSFSELPLSHRTRRGLKKAGYVDMTDIQAKSLPLSLRGRDVLGAARTGSGKTLAFLIPVLEQLYRKKWGPSDGLGALVISPTRELAIQIFEVLRKIGPYHTFSAGLVIGGKDLKQEKDRLSRMNILVATPGRLLQHMDQTLGFDTSNLQVLVLDEADRILDMGFSRTLNAIVENLPKQRQTMLFSATQTKRVKDLARLSLQNPEYVAVREAENEGSTPKGLEQHYMLVELDKKLDLLYSFIRTHTKCKALVFMSSCRQVQFVHETFCKLRPGMSLMALHGKQKQAKRLQIFTQFTRTQHALLFATDIAARGLDFPAVDWVIQLDVPEDVDTYIHRVGRTARYTAKGNSLLFVLPSEEKGVLESLASKSIPVNRIKPKESKTQSIQNQLQSFAFQEPQIKHLAQKAFVSYVRSIYLQKNKDTFDVTALPLEAFATALGLPGAPKVKFAEKAKKAAAYKQAQQVTVGANGSKRASAPDGVDDHNDDDDDGSGAAGATDKDKVRTKYDRMFGRKNQDILSEHYAKLIADDKDDDSEDESGSSDSDGESSSSGSSSSSYGGSESEAEDRDVEETRYGRSRKEDRLVGSDTSDSESDSDSDDAAKSAALRQASKSSKSGSAAFKTDDNDDFLTLKRADHALEDDGDAYGIGGDDLDRVTMEQAKADATENLSKRKLTMGQSKKAMAMAGKRGIGEKLVFDDEGEAHAIYELQDEEAFRQQGDAKTQAKQWEEAEKQRMQQADLHDKELAREKRREKRRKQKEREKALEGGSDVDSDENEDQEDDLDDGDDDDDDDDDDAAQHAGGRTVLAPIDNRSDGYETPDFDLSSESEGDDDEDDDEDEREYQRQAPSSKRQKTSSARAKPTKSKTELDEELALRLLAGGDS</sequence>
<keyword evidence="3" id="KW-0698">rRNA processing</keyword>
<comment type="function">
    <text evidence="10">RNA helicase.</text>
</comment>
<feature type="compositionally biased region" description="Acidic residues" evidence="11">
    <location>
        <begin position="590"/>
        <end position="606"/>
    </location>
</feature>
<dbReference type="EMBL" id="KZ819200">
    <property type="protein sequence ID" value="PWY98152.1"/>
    <property type="molecule type" value="Genomic_DNA"/>
</dbReference>
<feature type="compositionally biased region" description="Polar residues" evidence="11">
    <location>
        <begin position="1"/>
        <end position="11"/>
    </location>
</feature>
<dbReference type="Pfam" id="PF00270">
    <property type="entry name" value="DEAD"/>
    <property type="match status" value="1"/>
</dbReference>
<reference evidence="15 16" key="1">
    <citation type="journal article" date="2018" name="Mol. Biol. Evol.">
        <title>Broad Genomic Sampling Reveals a Smut Pathogenic Ancestry of the Fungal Clade Ustilaginomycotina.</title>
        <authorList>
            <person name="Kijpornyongpan T."/>
            <person name="Mondo S.J."/>
            <person name="Barry K."/>
            <person name="Sandor L."/>
            <person name="Lee J."/>
            <person name="Lipzen A."/>
            <person name="Pangilinan J."/>
            <person name="LaButti K."/>
            <person name="Hainaut M."/>
            <person name="Henrissat B."/>
            <person name="Grigoriev I.V."/>
            <person name="Spatafora J.W."/>
            <person name="Aime M.C."/>
        </authorList>
    </citation>
    <scope>NUCLEOTIDE SEQUENCE [LARGE SCALE GENOMIC DNA]</scope>
    <source>
        <strain evidence="15 16">MCA 3645</strain>
    </source>
</reference>
<comment type="domain">
    <text evidence="10">The Q motif is unique to and characteristic of the DEAD box family of RNA helicases and controls ATP binding and hydrolysis.</text>
</comment>
<dbReference type="PROSITE" id="PS51195">
    <property type="entry name" value="Q_MOTIF"/>
    <property type="match status" value="1"/>
</dbReference>
<evidence type="ECO:0000313" key="15">
    <source>
        <dbReference type="EMBL" id="PWY98152.1"/>
    </source>
</evidence>
<feature type="compositionally biased region" description="Low complexity" evidence="11">
    <location>
        <begin position="607"/>
        <end position="622"/>
    </location>
</feature>
<dbReference type="InterPro" id="IPR001650">
    <property type="entry name" value="Helicase_C-like"/>
</dbReference>
<feature type="region of interest" description="Disordered" evidence="11">
    <location>
        <begin position="522"/>
        <end position="561"/>
    </location>
</feature>
<evidence type="ECO:0000256" key="1">
    <source>
        <dbReference type="ARBA" id="ARBA00004604"/>
    </source>
</evidence>
<dbReference type="Pfam" id="PF13959">
    <property type="entry name" value="CTE_SPB4"/>
    <property type="match status" value="1"/>
</dbReference>
<evidence type="ECO:0000256" key="4">
    <source>
        <dbReference type="ARBA" id="ARBA00022741"/>
    </source>
</evidence>
<feature type="compositionally biased region" description="Polar residues" evidence="11">
    <location>
        <begin position="906"/>
        <end position="918"/>
    </location>
</feature>
<feature type="compositionally biased region" description="Low complexity" evidence="11">
    <location>
        <begin position="663"/>
        <end position="681"/>
    </location>
</feature>
<feature type="domain" description="DEAD-box RNA helicase Q" evidence="14">
    <location>
        <begin position="64"/>
        <end position="92"/>
    </location>
</feature>
<feature type="compositionally biased region" description="Basic and acidic residues" evidence="11">
    <location>
        <begin position="787"/>
        <end position="810"/>
    </location>
</feature>
<feature type="region of interest" description="Disordered" evidence="11">
    <location>
        <begin position="776"/>
        <end position="931"/>
    </location>
</feature>
<evidence type="ECO:0000256" key="2">
    <source>
        <dbReference type="ARBA" id="ARBA00022517"/>
    </source>
</evidence>
<evidence type="ECO:0000256" key="8">
    <source>
        <dbReference type="ARBA" id="ARBA00022884"/>
    </source>
</evidence>
<evidence type="ECO:0000256" key="11">
    <source>
        <dbReference type="SAM" id="MobiDB-lite"/>
    </source>
</evidence>
<evidence type="ECO:0000313" key="16">
    <source>
        <dbReference type="Proteomes" id="UP000246740"/>
    </source>
</evidence>
<dbReference type="InterPro" id="IPR014001">
    <property type="entry name" value="Helicase_ATP-bd"/>
</dbReference>
<feature type="compositionally biased region" description="Basic residues" evidence="11">
    <location>
        <begin position="17"/>
        <end position="39"/>
    </location>
</feature>
<gene>
    <name evidence="15" type="ORF">BCV70DRAFT_228212</name>
</gene>
<dbReference type="SMART" id="SM00487">
    <property type="entry name" value="DEXDc"/>
    <property type="match status" value="1"/>
</dbReference>
<dbReference type="GO" id="GO:0006364">
    <property type="term" value="P:rRNA processing"/>
    <property type="evidence" value="ECO:0007669"/>
    <property type="project" value="UniProtKB-KW"/>
</dbReference>
<comment type="similarity">
    <text evidence="10">Belongs to the DEAD box helicase family.</text>
</comment>
<evidence type="ECO:0000259" key="13">
    <source>
        <dbReference type="PROSITE" id="PS51194"/>
    </source>
</evidence>
<dbReference type="SMART" id="SM01178">
    <property type="entry name" value="DUF4217"/>
    <property type="match status" value="1"/>
</dbReference>
<evidence type="ECO:0000256" key="10">
    <source>
        <dbReference type="RuleBase" id="RU365068"/>
    </source>
</evidence>
<dbReference type="Gene3D" id="3.40.50.300">
    <property type="entry name" value="P-loop containing nucleotide triphosphate hydrolases"/>
    <property type="match status" value="2"/>
</dbReference>
<evidence type="ECO:0000256" key="3">
    <source>
        <dbReference type="ARBA" id="ARBA00022552"/>
    </source>
</evidence>
<dbReference type="Pfam" id="PF00271">
    <property type="entry name" value="Helicase_C"/>
    <property type="match status" value="1"/>
</dbReference>
<feature type="short sequence motif" description="Q motif" evidence="9">
    <location>
        <begin position="64"/>
        <end position="92"/>
    </location>
</feature>
<organism evidence="15 16">
    <name type="scientific">Testicularia cyperi</name>
    <dbReference type="NCBI Taxonomy" id="1882483"/>
    <lineage>
        <taxon>Eukaryota</taxon>
        <taxon>Fungi</taxon>
        <taxon>Dikarya</taxon>
        <taxon>Basidiomycota</taxon>
        <taxon>Ustilaginomycotina</taxon>
        <taxon>Ustilaginomycetes</taxon>
        <taxon>Ustilaginales</taxon>
        <taxon>Anthracoideaceae</taxon>
        <taxon>Testicularia</taxon>
    </lineage>
</organism>
<dbReference type="InterPro" id="IPR027417">
    <property type="entry name" value="P-loop_NTPase"/>
</dbReference>
<evidence type="ECO:0000256" key="9">
    <source>
        <dbReference type="PROSITE-ProRule" id="PRU00552"/>
    </source>
</evidence>
<evidence type="ECO:0000256" key="6">
    <source>
        <dbReference type="ARBA" id="ARBA00022806"/>
    </source>
</evidence>
<dbReference type="InterPro" id="IPR014014">
    <property type="entry name" value="RNA_helicase_DEAD_Q_motif"/>
</dbReference>
<keyword evidence="8 10" id="KW-0694">RNA-binding</keyword>
<protein>
    <recommendedName>
        <fullName evidence="10">ATP-dependent RNA helicase</fullName>
        <ecNumber evidence="10">3.6.4.13</ecNumber>
    </recommendedName>
</protein>
<dbReference type="EC" id="3.6.4.13" evidence="10"/>
<name>A0A317XJZ3_9BASI</name>
<keyword evidence="4 10" id="KW-0547">Nucleotide-binding</keyword>
<dbReference type="PROSITE" id="PS00039">
    <property type="entry name" value="DEAD_ATP_HELICASE"/>
    <property type="match status" value="1"/>
</dbReference>
<feature type="domain" description="Helicase C-terminal" evidence="13">
    <location>
        <begin position="283"/>
        <end position="448"/>
    </location>
</feature>
<dbReference type="GO" id="GO:0005524">
    <property type="term" value="F:ATP binding"/>
    <property type="evidence" value="ECO:0007669"/>
    <property type="project" value="UniProtKB-UniRule"/>
</dbReference>
<feature type="region of interest" description="Disordered" evidence="11">
    <location>
        <begin position="584"/>
        <end position="687"/>
    </location>
</feature>
<dbReference type="AlphaFoldDB" id="A0A317XJZ3"/>
<dbReference type="Proteomes" id="UP000246740">
    <property type="component" value="Unassembled WGS sequence"/>
</dbReference>
<dbReference type="InParanoid" id="A0A317XJZ3"/>
<feature type="compositionally biased region" description="Acidic residues" evidence="11">
    <location>
        <begin position="878"/>
        <end position="901"/>
    </location>
</feature>
<dbReference type="STRING" id="1882483.A0A317XJZ3"/>
<comment type="subcellular location">
    <subcellularLocation>
        <location evidence="1">Nucleus</location>
        <location evidence="1">Nucleolus</location>
    </subcellularLocation>
</comment>
<accession>A0A317XJZ3</accession>
<feature type="compositionally biased region" description="Basic and acidic residues" evidence="11">
    <location>
        <begin position="631"/>
        <end position="645"/>
    </location>
</feature>
<dbReference type="CDD" id="cd17941">
    <property type="entry name" value="DEADc_DDX10"/>
    <property type="match status" value="1"/>
</dbReference>
<dbReference type="InterPro" id="IPR000629">
    <property type="entry name" value="RNA-helicase_DEAD-box_CS"/>
</dbReference>
<evidence type="ECO:0000256" key="5">
    <source>
        <dbReference type="ARBA" id="ARBA00022801"/>
    </source>
</evidence>
<dbReference type="FunCoup" id="A0A317XJZ3">
    <property type="interactions" value="727"/>
</dbReference>
<dbReference type="GO" id="GO:0005730">
    <property type="term" value="C:nucleolus"/>
    <property type="evidence" value="ECO:0007669"/>
    <property type="project" value="UniProtKB-SubCell"/>
</dbReference>
<keyword evidence="7 10" id="KW-0067">ATP-binding</keyword>
<keyword evidence="2" id="KW-0690">Ribosome biogenesis</keyword>
<feature type="compositionally biased region" description="Acidic residues" evidence="11">
    <location>
        <begin position="650"/>
        <end position="659"/>
    </location>
</feature>
<keyword evidence="5 10" id="KW-0378">Hydrolase</keyword>
<dbReference type="OrthoDB" id="10259640at2759"/>
<feature type="compositionally biased region" description="Acidic residues" evidence="11">
    <location>
        <begin position="829"/>
        <end position="856"/>
    </location>
</feature>
<dbReference type="GO" id="GO:0003723">
    <property type="term" value="F:RNA binding"/>
    <property type="evidence" value="ECO:0007669"/>
    <property type="project" value="UniProtKB-UniRule"/>
</dbReference>
<dbReference type="InterPro" id="IPR025313">
    <property type="entry name" value="SPB4-like_CTE"/>
</dbReference>
<dbReference type="PROSITE" id="PS51192">
    <property type="entry name" value="HELICASE_ATP_BIND_1"/>
    <property type="match status" value="1"/>
</dbReference>
<feature type="region of interest" description="Disordered" evidence="11">
    <location>
        <begin position="1"/>
        <end position="41"/>
    </location>
</feature>
<dbReference type="GO" id="GO:0016887">
    <property type="term" value="F:ATP hydrolysis activity"/>
    <property type="evidence" value="ECO:0007669"/>
    <property type="project" value="RHEA"/>
</dbReference>
<keyword evidence="16" id="KW-1185">Reference proteome</keyword>
<feature type="domain" description="Helicase ATP-binding" evidence="12">
    <location>
        <begin position="95"/>
        <end position="269"/>
    </location>
</feature>
<dbReference type="PANTHER" id="PTHR24031">
    <property type="entry name" value="RNA HELICASE"/>
    <property type="match status" value="1"/>
</dbReference>
<dbReference type="CDD" id="cd18787">
    <property type="entry name" value="SF2_C_DEAD"/>
    <property type="match status" value="1"/>
</dbReference>
<dbReference type="InterPro" id="IPR011545">
    <property type="entry name" value="DEAD/DEAH_box_helicase_dom"/>
</dbReference>
<evidence type="ECO:0000259" key="14">
    <source>
        <dbReference type="PROSITE" id="PS51195"/>
    </source>
</evidence>
<keyword evidence="6 10" id="KW-0347">Helicase</keyword>
<evidence type="ECO:0000259" key="12">
    <source>
        <dbReference type="PROSITE" id="PS51192"/>
    </source>
</evidence>
<dbReference type="SMART" id="SM00490">
    <property type="entry name" value="HELICc"/>
    <property type="match status" value="1"/>
</dbReference>
<dbReference type="SUPFAM" id="SSF52540">
    <property type="entry name" value="P-loop containing nucleoside triphosphate hydrolases"/>
    <property type="match status" value="1"/>
</dbReference>
<comment type="catalytic activity">
    <reaction evidence="10">
        <text>ATP + H2O = ADP + phosphate + H(+)</text>
        <dbReference type="Rhea" id="RHEA:13065"/>
        <dbReference type="ChEBI" id="CHEBI:15377"/>
        <dbReference type="ChEBI" id="CHEBI:15378"/>
        <dbReference type="ChEBI" id="CHEBI:30616"/>
        <dbReference type="ChEBI" id="CHEBI:43474"/>
        <dbReference type="ChEBI" id="CHEBI:456216"/>
        <dbReference type="EC" id="3.6.4.13"/>
    </reaction>
</comment>
<dbReference type="GO" id="GO:0003724">
    <property type="term" value="F:RNA helicase activity"/>
    <property type="evidence" value="ECO:0007669"/>
    <property type="project" value="UniProtKB-EC"/>
</dbReference>
<proteinExistence type="inferred from homology"/>
<evidence type="ECO:0000256" key="7">
    <source>
        <dbReference type="ARBA" id="ARBA00022840"/>
    </source>
</evidence>